<evidence type="ECO:0000313" key="11">
    <source>
        <dbReference type="EMBL" id="TMN21377.1"/>
    </source>
</evidence>
<evidence type="ECO:0000256" key="9">
    <source>
        <dbReference type="RuleBase" id="RU365022"/>
    </source>
</evidence>
<comment type="similarity">
    <text evidence="9">Belongs to the CRISPR-associated exonuclease Cas4 family.</text>
</comment>
<evidence type="ECO:0000256" key="5">
    <source>
        <dbReference type="ARBA" id="ARBA00023004"/>
    </source>
</evidence>
<protein>
    <recommendedName>
        <fullName evidence="9">CRISPR-associated exonuclease Cas4</fullName>
        <ecNumber evidence="9">3.1.12.1</ecNumber>
    </recommendedName>
</protein>
<dbReference type="Pfam" id="PF01930">
    <property type="entry name" value="Cas_Cas4"/>
    <property type="match status" value="1"/>
</dbReference>
<dbReference type="EC" id="3.1.12.1" evidence="9"/>
<dbReference type="Proteomes" id="UP000319280">
    <property type="component" value="Unassembled WGS sequence"/>
</dbReference>
<sequence>MVSGLHIQYYFVCHRKLWLYAKNIQLEEGHERVQTGKILHERAYKNSEEKELAVDNIKIDAIDGEYVREVKVTSKMTKADKWQLLFYLYELKKRGLNKKGLISYTKEKRTEEVVLTEKDEEELDKIKESIQEIMEQSYPPGVIHSPICTKCAYYDFCYAEEGEE</sequence>
<comment type="function">
    <text evidence="9">CRISPR (clustered regularly interspaced short palindromic repeat) is an adaptive immune system that provides protection against mobile genetic elements (viruses, transposable elements and conjugative plasmids). CRISPR clusters contain sequences complementary to antecedent mobile elements and target invading nucleic acids. CRISPR clusters are transcribed and processed into CRISPR RNA (crRNA).</text>
</comment>
<comment type="caution">
    <text evidence="12">The sequence shown here is derived from an EMBL/GenBank/DDBJ whole genome shotgun (WGS) entry which is preliminary data.</text>
</comment>
<dbReference type="InterPro" id="IPR022765">
    <property type="entry name" value="Dna2/Cas4_DUF83"/>
</dbReference>
<evidence type="ECO:0000256" key="7">
    <source>
        <dbReference type="ARBA" id="ARBA00023118"/>
    </source>
</evidence>
<keyword evidence="1 9" id="KW-0540">Nuclease</keyword>
<dbReference type="Gene3D" id="3.90.320.10">
    <property type="match status" value="1"/>
</dbReference>
<dbReference type="Proteomes" id="UP000306980">
    <property type="component" value="Unassembled WGS sequence"/>
</dbReference>
<reference evidence="12 14" key="2">
    <citation type="submission" date="2019-07" db="EMBL/GenBank/DDBJ databases">
        <title>Genomic analysis of Lentibacillus sp. NKC851-2.</title>
        <authorList>
            <person name="Oh Y.J."/>
        </authorList>
    </citation>
    <scope>NUCLEOTIDE SEQUENCE [LARGE SCALE GENOMIC DNA]</scope>
    <source>
        <strain evidence="12 14">NKC851-2</strain>
    </source>
</reference>
<comment type="cofactor">
    <cofactor evidence="9">
        <name>Mg(2+)</name>
        <dbReference type="ChEBI" id="CHEBI:18420"/>
    </cofactor>
    <cofactor evidence="9">
        <name>Mn(2+)</name>
        <dbReference type="ChEBI" id="CHEBI:29035"/>
    </cofactor>
    <text evidence="9">Mg(2+) or Mn(2+) required for ssDNA cleavage activity.</text>
</comment>
<evidence type="ECO:0000313" key="12">
    <source>
        <dbReference type="EMBL" id="TRM10256.1"/>
    </source>
</evidence>
<dbReference type="OrthoDB" id="9794720at2"/>
<proteinExistence type="inferred from homology"/>
<evidence type="ECO:0000313" key="14">
    <source>
        <dbReference type="Proteomes" id="UP000319280"/>
    </source>
</evidence>
<evidence type="ECO:0000256" key="6">
    <source>
        <dbReference type="ARBA" id="ARBA00023014"/>
    </source>
</evidence>
<dbReference type="EMBL" id="VJMZ01000001">
    <property type="protein sequence ID" value="TRM10256.1"/>
    <property type="molecule type" value="Genomic_DNA"/>
</dbReference>
<dbReference type="GO" id="GO:0046872">
    <property type="term" value="F:metal ion binding"/>
    <property type="evidence" value="ECO:0007669"/>
    <property type="project" value="UniProtKB-KW"/>
</dbReference>
<keyword evidence="14" id="KW-1185">Reference proteome</keyword>
<evidence type="ECO:0000256" key="4">
    <source>
        <dbReference type="ARBA" id="ARBA00022839"/>
    </source>
</evidence>
<keyword evidence="6 9" id="KW-0411">Iron-sulfur</keyword>
<dbReference type="EMBL" id="VCIA01000001">
    <property type="protein sequence ID" value="TMN21377.1"/>
    <property type="molecule type" value="Genomic_DNA"/>
</dbReference>
<accession>A0A549YEF0</accession>
<feature type="domain" description="DUF83" evidence="10">
    <location>
        <begin position="4"/>
        <end position="158"/>
    </location>
</feature>
<keyword evidence="5 9" id="KW-0408">Iron</keyword>
<evidence type="ECO:0000256" key="8">
    <source>
        <dbReference type="ARBA" id="ARBA00023211"/>
    </source>
</evidence>
<keyword evidence="2 9" id="KW-0479">Metal-binding</keyword>
<dbReference type="InterPro" id="IPR013343">
    <property type="entry name" value="CRISPR-assoc_prot_Cas4"/>
</dbReference>
<dbReference type="GO" id="GO:0051607">
    <property type="term" value="P:defense response to virus"/>
    <property type="evidence" value="ECO:0007669"/>
    <property type="project" value="UniProtKB-KW"/>
</dbReference>
<name>A0A549YEF0_9BACI</name>
<dbReference type="GO" id="GO:0051536">
    <property type="term" value="F:iron-sulfur cluster binding"/>
    <property type="evidence" value="ECO:0007669"/>
    <property type="project" value="UniProtKB-KW"/>
</dbReference>
<accession>A0A5S3QHV1</accession>
<dbReference type="PANTHER" id="PTHR37168:SF1">
    <property type="entry name" value="CRISPR-ASSOCIATED EXONUCLEASE CAS4"/>
    <property type="match status" value="1"/>
</dbReference>
<keyword evidence="3 9" id="KW-0378">Hydrolase</keyword>
<evidence type="ECO:0000256" key="3">
    <source>
        <dbReference type="ARBA" id="ARBA00022801"/>
    </source>
</evidence>
<comment type="cofactor">
    <cofactor evidence="9">
        <name>iron-sulfur cluster</name>
        <dbReference type="ChEBI" id="CHEBI:30408"/>
    </cofactor>
</comment>
<keyword evidence="8 9" id="KW-0464">Manganese</keyword>
<organism evidence="12 14">
    <name type="scientific">Lentibacillus cibarius</name>
    <dbReference type="NCBI Taxonomy" id="2583219"/>
    <lineage>
        <taxon>Bacteria</taxon>
        <taxon>Bacillati</taxon>
        <taxon>Bacillota</taxon>
        <taxon>Bacilli</taxon>
        <taxon>Bacillales</taxon>
        <taxon>Bacillaceae</taxon>
        <taxon>Lentibacillus</taxon>
    </lineage>
</organism>
<dbReference type="RefSeq" id="WP_138601720.1">
    <property type="nucleotide sequence ID" value="NZ_VCIA01000001.1"/>
</dbReference>
<dbReference type="InterPro" id="IPR011604">
    <property type="entry name" value="PDDEXK-like_dom_sf"/>
</dbReference>
<reference evidence="11 13" key="1">
    <citation type="submission" date="2019-05" db="EMBL/GenBank/DDBJ databases">
        <title>Genomic analysis of Lentibacillus sp. NKC220-2.</title>
        <authorList>
            <person name="Oh Y.J."/>
        </authorList>
    </citation>
    <scope>NUCLEOTIDE SEQUENCE [LARGE SCALE GENOMIC DNA]</scope>
    <source>
        <strain evidence="11 13">NKC220-2</strain>
    </source>
</reference>
<dbReference type="NCBIfam" id="TIGR00372">
    <property type="entry name" value="cas4"/>
    <property type="match status" value="1"/>
</dbReference>
<keyword evidence="7 9" id="KW-0051">Antiviral defense</keyword>
<evidence type="ECO:0000256" key="2">
    <source>
        <dbReference type="ARBA" id="ARBA00022723"/>
    </source>
</evidence>
<dbReference type="GO" id="GO:0004527">
    <property type="term" value="F:exonuclease activity"/>
    <property type="evidence" value="ECO:0007669"/>
    <property type="project" value="UniProtKB-KW"/>
</dbReference>
<evidence type="ECO:0000256" key="1">
    <source>
        <dbReference type="ARBA" id="ARBA00022722"/>
    </source>
</evidence>
<evidence type="ECO:0000259" key="10">
    <source>
        <dbReference type="Pfam" id="PF01930"/>
    </source>
</evidence>
<dbReference type="AlphaFoldDB" id="A0A549YEF0"/>
<gene>
    <name evidence="12" type="primary">cas4</name>
    <name evidence="11" type="ORF">FFL34_04085</name>
    <name evidence="12" type="ORF">FH966_00170</name>
</gene>
<evidence type="ECO:0000313" key="13">
    <source>
        <dbReference type="Proteomes" id="UP000306980"/>
    </source>
</evidence>
<dbReference type="PANTHER" id="PTHR37168">
    <property type="entry name" value="CRISPR-ASSOCIATED EXONUCLEASE CAS4"/>
    <property type="match status" value="1"/>
</dbReference>
<keyword evidence="4 9" id="KW-0269">Exonuclease</keyword>